<keyword evidence="4" id="KW-0503">Monooxygenase</keyword>
<proteinExistence type="predicted"/>
<gene>
    <name evidence="6" type="ORF">K450DRAFT_238433</name>
</gene>
<dbReference type="InterPro" id="IPR036188">
    <property type="entry name" value="FAD/NAD-bd_sf"/>
</dbReference>
<dbReference type="Gene3D" id="3.50.50.60">
    <property type="entry name" value="FAD/NAD(P)-binding domain"/>
    <property type="match status" value="1"/>
</dbReference>
<dbReference type="InterPro" id="IPR002938">
    <property type="entry name" value="FAD-bd"/>
</dbReference>
<evidence type="ECO:0000256" key="3">
    <source>
        <dbReference type="ARBA" id="ARBA00023002"/>
    </source>
</evidence>
<evidence type="ECO:0000256" key="2">
    <source>
        <dbReference type="ARBA" id="ARBA00022827"/>
    </source>
</evidence>
<dbReference type="Pfam" id="PF01494">
    <property type="entry name" value="FAD_binding_3"/>
    <property type="match status" value="1"/>
</dbReference>
<reference evidence="6" key="1">
    <citation type="submission" date="2021-06" db="EMBL/GenBank/DDBJ databases">
        <authorList>
            <consortium name="DOE Joint Genome Institute"/>
            <person name="Mondo S.J."/>
            <person name="Amses K.R."/>
            <person name="Simmons D.R."/>
            <person name="Longcore J.E."/>
            <person name="Seto K."/>
            <person name="Alves G.H."/>
            <person name="Bonds A.E."/>
            <person name="Quandt C.A."/>
            <person name="Davis W.J."/>
            <person name="Chang Y."/>
            <person name="Letcher P.M."/>
            <person name="Powell M.J."/>
            <person name="Kuo A."/>
            <person name="Labutti K."/>
            <person name="Pangilinan J."/>
            <person name="Andreopoulos W."/>
            <person name="Tritt A."/>
            <person name="Riley R."/>
            <person name="Hundley H."/>
            <person name="Johnson J."/>
            <person name="Lipzen A."/>
            <person name="Barry K."/>
            <person name="Berbee M.L."/>
            <person name="Buchler N.E."/>
            <person name="Grigoriev I.V."/>
            <person name="Spatafora J.W."/>
            <person name="Stajich J.E."/>
            <person name="James T.Y."/>
        </authorList>
    </citation>
    <scope>NUCLEOTIDE SEQUENCE</scope>
    <source>
        <strain evidence="6">AG</strain>
    </source>
</reference>
<name>A0AAD5HEK0_UMBRA</name>
<dbReference type="PANTHER" id="PTHR47178">
    <property type="entry name" value="MONOOXYGENASE, FAD-BINDING"/>
    <property type="match status" value="1"/>
</dbReference>
<feature type="domain" description="FAD-binding" evidence="5">
    <location>
        <begin position="123"/>
        <end position="368"/>
    </location>
</feature>
<sequence>MPIQKVLIAGGGLSGLVLAQGLKRNGIPFEIFERDESSDARGQGYSLSVHWAIPYIKRCMDPELFKNIGEATVNPADPSDMGFAVLDGTTGKVLINLNPTPNKDNPKGYRMNRQRFRKFLGKGIDIHWNKRAKEYEVTEEGVVVRFDDGTETRGDVLVGADGSKSRICKKLRGQDLETTPLPVAIMGTIISVNGEKFKEFQAITRTHGIAFGPETGCEGTYAMFFSLNDSNIEKDQYDMLLAFSWLNESGEHGVPESQAEKVALIKKIGSSFCEPFKSLVQNINNDQPIHEVQVTEKIPRPWNNQGRVTLVGDAAHSMSMFRGEGGNHAMRDAGELCTHMVQAHNGEKTLQQALDDYEKEMIVRGAAATVESHKAAFTAHAPLTFFMRCLILAGATYLKVYSYVPNVRSYIFGSK</sequence>
<evidence type="ECO:0000256" key="1">
    <source>
        <dbReference type="ARBA" id="ARBA00022630"/>
    </source>
</evidence>
<keyword evidence="1" id="KW-0285">Flavoprotein</keyword>
<comment type="caution">
    <text evidence="6">The sequence shown here is derived from an EMBL/GenBank/DDBJ whole genome shotgun (WGS) entry which is preliminary data.</text>
</comment>
<evidence type="ECO:0000313" key="6">
    <source>
        <dbReference type="EMBL" id="KAI8580154.1"/>
    </source>
</evidence>
<dbReference type="SUPFAM" id="SSF51905">
    <property type="entry name" value="FAD/NAD(P)-binding domain"/>
    <property type="match status" value="1"/>
</dbReference>
<dbReference type="PRINTS" id="PR00420">
    <property type="entry name" value="RNGMNOXGNASE"/>
</dbReference>
<accession>A0AAD5HEK0</accession>
<reference evidence="6" key="2">
    <citation type="journal article" date="2022" name="Proc. Natl. Acad. Sci. U.S.A.">
        <title>Diploid-dominant life cycles characterize the early evolution of Fungi.</title>
        <authorList>
            <person name="Amses K.R."/>
            <person name="Simmons D.R."/>
            <person name="Longcore J.E."/>
            <person name="Mondo S.J."/>
            <person name="Seto K."/>
            <person name="Jeronimo G.H."/>
            <person name="Bonds A.E."/>
            <person name="Quandt C.A."/>
            <person name="Davis W.J."/>
            <person name="Chang Y."/>
            <person name="Federici B.A."/>
            <person name="Kuo A."/>
            <person name="LaButti K."/>
            <person name="Pangilinan J."/>
            <person name="Andreopoulos W."/>
            <person name="Tritt A."/>
            <person name="Riley R."/>
            <person name="Hundley H."/>
            <person name="Johnson J."/>
            <person name="Lipzen A."/>
            <person name="Barry K."/>
            <person name="Lang B.F."/>
            <person name="Cuomo C.A."/>
            <person name="Buchler N.E."/>
            <person name="Grigoriev I.V."/>
            <person name="Spatafora J.W."/>
            <person name="Stajich J.E."/>
            <person name="James T.Y."/>
        </authorList>
    </citation>
    <scope>NUCLEOTIDE SEQUENCE</scope>
    <source>
        <strain evidence="6">AG</strain>
    </source>
</reference>
<evidence type="ECO:0000259" key="5">
    <source>
        <dbReference type="Pfam" id="PF01494"/>
    </source>
</evidence>
<dbReference type="RefSeq" id="XP_051445158.1">
    <property type="nucleotide sequence ID" value="XM_051588592.1"/>
</dbReference>
<evidence type="ECO:0000313" key="7">
    <source>
        <dbReference type="Proteomes" id="UP001206595"/>
    </source>
</evidence>
<dbReference type="GeneID" id="75913937"/>
<dbReference type="Proteomes" id="UP001206595">
    <property type="component" value="Unassembled WGS sequence"/>
</dbReference>
<organism evidence="6 7">
    <name type="scientific">Umbelopsis ramanniana AG</name>
    <dbReference type="NCBI Taxonomy" id="1314678"/>
    <lineage>
        <taxon>Eukaryota</taxon>
        <taxon>Fungi</taxon>
        <taxon>Fungi incertae sedis</taxon>
        <taxon>Mucoromycota</taxon>
        <taxon>Mucoromycotina</taxon>
        <taxon>Umbelopsidomycetes</taxon>
        <taxon>Umbelopsidales</taxon>
        <taxon>Umbelopsidaceae</taxon>
        <taxon>Umbelopsis</taxon>
    </lineage>
</organism>
<dbReference type="PANTHER" id="PTHR47178:SF1">
    <property type="entry name" value="FAD-BINDING DOMAIN-CONTAINING PROTEIN-RELATED"/>
    <property type="match status" value="1"/>
</dbReference>
<keyword evidence="7" id="KW-1185">Reference proteome</keyword>
<evidence type="ECO:0000256" key="4">
    <source>
        <dbReference type="ARBA" id="ARBA00023033"/>
    </source>
</evidence>
<dbReference type="GO" id="GO:0004497">
    <property type="term" value="F:monooxygenase activity"/>
    <property type="evidence" value="ECO:0007669"/>
    <property type="project" value="UniProtKB-KW"/>
</dbReference>
<keyword evidence="2" id="KW-0274">FAD</keyword>
<dbReference type="GO" id="GO:0071949">
    <property type="term" value="F:FAD binding"/>
    <property type="evidence" value="ECO:0007669"/>
    <property type="project" value="InterPro"/>
</dbReference>
<dbReference type="EMBL" id="MU620914">
    <property type="protein sequence ID" value="KAI8580154.1"/>
    <property type="molecule type" value="Genomic_DNA"/>
</dbReference>
<keyword evidence="3" id="KW-0560">Oxidoreductase</keyword>
<dbReference type="AlphaFoldDB" id="A0AAD5HEK0"/>
<protein>
    <recommendedName>
        <fullName evidence="5">FAD-binding domain-containing protein</fullName>
    </recommendedName>
</protein>